<name>A0A176S402_9GAMM</name>
<comment type="caution">
    <text evidence="1">The sequence shown here is derived from an EMBL/GenBank/DDBJ whole genome shotgun (WGS) entry which is preliminary data.</text>
</comment>
<dbReference type="AlphaFoldDB" id="A0A176S402"/>
<dbReference type="GO" id="GO:0016853">
    <property type="term" value="F:isomerase activity"/>
    <property type="evidence" value="ECO:0007669"/>
    <property type="project" value="UniProtKB-KW"/>
</dbReference>
<keyword evidence="1" id="KW-0413">Isomerase</keyword>
<proteinExistence type="predicted"/>
<gene>
    <name evidence="1" type="ORF">THIOM_001335</name>
</gene>
<evidence type="ECO:0000313" key="2">
    <source>
        <dbReference type="Proteomes" id="UP000076962"/>
    </source>
</evidence>
<dbReference type="Proteomes" id="UP000076962">
    <property type="component" value="Unassembled WGS sequence"/>
</dbReference>
<evidence type="ECO:0000313" key="1">
    <source>
        <dbReference type="EMBL" id="OAD22842.1"/>
    </source>
</evidence>
<dbReference type="Gene3D" id="3.40.50.720">
    <property type="entry name" value="NAD(P)-binding Rossmann-like Domain"/>
    <property type="match status" value="1"/>
</dbReference>
<sequence>MPYHPRRIPYPLAYTAAFLMEIWAHHREPTLTRYSVGVLGKSQTLDISAAQRELGYQPRVSILEGIKRYAQWYKQSSQQ</sequence>
<protein>
    <submittedName>
        <fullName evidence="1">3-beta hydroxysteroid dehydrogenase/isomerase family protein</fullName>
    </submittedName>
</protein>
<reference evidence="1 2" key="1">
    <citation type="submission" date="2016-05" db="EMBL/GenBank/DDBJ databases">
        <title>Single-cell genome of chain-forming Candidatus Thiomargarita nelsonii and comparison to other large sulfur-oxidizing bacteria.</title>
        <authorList>
            <person name="Winkel M."/>
            <person name="Salman V."/>
            <person name="Woyke T."/>
            <person name="Schulz-Vogt H."/>
            <person name="Richter M."/>
            <person name="Flood B."/>
            <person name="Bailey J."/>
            <person name="Amann R."/>
            <person name="Mussmann M."/>
        </authorList>
    </citation>
    <scope>NUCLEOTIDE SEQUENCE [LARGE SCALE GENOMIC DNA]</scope>
    <source>
        <strain evidence="1 2">THI036</strain>
    </source>
</reference>
<dbReference type="InterPro" id="IPR036291">
    <property type="entry name" value="NAD(P)-bd_dom_sf"/>
</dbReference>
<dbReference type="SUPFAM" id="SSF51735">
    <property type="entry name" value="NAD(P)-binding Rossmann-fold domains"/>
    <property type="match status" value="1"/>
</dbReference>
<keyword evidence="2" id="KW-1185">Reference proteome</keyword>
<organism evidence="1 2">
    <name type="scientific">Candidatus Thiomargarita nelsonii</name>
    <dbReference type="NCBI Taxonomy" id="1003181"/>
    <lineage>
        <taxon>Bacteria</taxon>
        <taxon>Pseudomonadati</taxon>
        <taxon>Pseudomonadota</taxon>
        <taxon>Gammaproteobacteria</taxon>
        <taxon>Thiotrichales</taxon>
        <taxon>Thiotrichaceae</taxon>
        <taxon>Thiomargarita</taxon>
    </lineage>
</organism>
<accession>A0A176S402</accession>
<dbReference type="EMBL" id="LUTY01000707">
    <property type="protein sequence ID" value="OAD22842.1"/>
    <property type="molecule type" value="Genomic_DNA"/>
</dbReference>